<comment type="subcellular location">
    <subcellularLocation>
        <location evidence="5 6">Cytoplasm</location>
    </subcellularLocation>
</comment>
<accession>A0ABV2BVV7</accession>
<comment type="subunit">
    <text evidence="5">Heterooligomer composed of large and small subunits.</text>
</comment>
<dbReference type="NCBIfam" id="TIGR00237">
    <property type="entry name" value="xseA"/>
    <property type="match status" value="1"/>
</dbReference>
<proteinExistence type="inferred from homology"/>
<evidence type="ECO:0000256" key="6">
    <source>
        <dbReference type="RuleBase" id="RU004355"/>
    </source>
</evidence>
<gene>
    <name evidence="5 10" type="primary">xseA</name>
    <name evidence="10" type="ORF">ABVT43_12870</name>
</gene>
<dbReference type="PANTHER" id="PTHR30008">
    <property type="entry name" value="EXODEOXYRIBONUCLEASE 7 LARGE SUBUNIT"/>
    <property type="match status" value="1"/>
</dbReference>
<dbReference type="Pfam" id="PF02601">
    <property type="entry name" value="Exonuc_VII_L"/>
    <property type="match status" value="1"/>
</dbReference>
<evidence type="ECO:0000256" key="7">
    <source>
        <dbReference type="SAM" id="Coils"/>
    </source>
</evidence>
<dbReference type="InterPro" id="IPR025824">
    <property type="entry name" value="OB-fold_nuc-bd_dom"/>
</dbReference>
<dbReference type="Proteomes" id="UP001548189">
    <property type="component" value="Unassembled WGS sequence"/>
</dbReference>
<keyword evidence="2 5" id="KW-0540">Nuclease</keyword>
<keyword evidence="11" id="KW-1185">Reference proteome</keyword>
<dbReference type="RefSeq" id="WP_353896610.1">
    <property type="nucleotide sequence ID" value="NZ_JBEVCJ010000016.1"/>
</dbReference>
<reference evidence="10 11" key="1">
    <citation type="submission" date="2024-06" db="EMBL/GenBank/DDBJ databases">
        <authorList>
            <person name="Li F."/>
        </authorList>
    </citation>
    <scope>NUCLEOTIDE SEQUENCE [LARGE SCALE GENOMIC DNA]</scope>
    <source>
        <strain evidence="10 11">GXAS 311</strain>
    </source>
</reference>
<comment type="caution">
    <text evidence="10">The sequence shown here is derived from an EMBL/GenBank/DDBJ whole genome shotgun (WGS) entry which is preliminary data.</text>
</comment>
<keyword evidence="3 5" id="KW-0378">Hydrolase</keyword>
<dbReference type="InterPro" id="IPR003753">
    <property type="entry name" value="Exonuc_VII_L"/>
</dbReference>
<evidence type="ECO:0000256" key="3">
    <source>
        <dbReference type="ARBA" id="ARBA00022801"/>
    </source>
</evidence>
<dbReference type="HAMAP" id="MF_00378">
    <property type="entry name" value="Exonuc_7_L"/>
    <property type="match status" value="1"/>
</dbReference>
<dbReference type="CDD" id="cd04489">
    <property type="entry name" value="ExoVII_LU_OBF"/>
    <property type="match status" value="1"/>
</dbReference>
<evidence type="ECO:0000256" key="4">
    <source>
        <dbReference type="ARBA" id="ARBA00022839"/>
    </source>
</evidence>
<dbReference type="Pfam" id="PF13742">
    <property type="entry name" value="tRNA_anti_2"/>
    <property type="match status" value="1"/>
</dbReference>
<keyword evidence="4 5" id="KW-0269">Exonuclease</keyword>
<dbReference type="PANTHER" id="PTHR30008:SF0">
    <property type="entry name" value="EXODEOXYRIBONUCLEASE 7 LARGE SUBUNIT"/>
    <property type="match status" value="1"/>
</dbReference>
<dbReference type="EC" id="3.1.11.6" evidence="5"/>
<evidence type="ECO:0000256" key="1">
    <source>
        <dbReference type="ARBA" id="ARBA00022490"/>
    </source>
</evidence>
<dbReference type="GO" id="GO:0008855">
    <property type="term" value="F:exodeoxyribonuclease VII activity"/>
    <property type="evidence" value="ECO:0007669"/>
    <property type="project" value="UniProtKB-EC"/>
</dbReference>
<protein>
    <recommendedName>
        <fullName evidence="5">Exodeoxyribonuclease 7 large subunit</fullName>
        <ecNumber evidence="5">3.1.11.6</ecNumber>
    </recommendedName>
    <alternativeName>
        <fullName evidence="5">Exodeoxyribonuclease VII large subunit</fullName>
        <shortName evidence="5">Exonuclease VII large subunit</shortName>
    </alternativeName>
</protein>
<comment type="function">
    <text evidence="5">Bidirectionally degrades single-stranded DNA into large acid-insoluble oligonucleotides, which are then degraded further into small acid-soluble oligonucleotides.</text>
</comment>
<evidence type="ECO:0000259" key="9">
    <source>
        <dbReference type="Pfam" id="PF13742"/>
    </source>
</evidence>
<feature type="domain" description="Exonuclease VII large subunit C-terminal" evidence="8">
    <location>
        <begin position="115"/>
        <end position="429"/>
    </location>
</feature>
<name>A0ABV2BVV7_9GAMM</name>
<dbReference type="InterPro" id="IPR020579">
    <property type="entry name" value="Exonuc_VII_lsu_C"/>
</dbReference>
<evidence type="ECO:0000256" key="5">
    <source>
        <dbReference type="HAMAP-Rule" id="MF_00378"/>
    </source>
</evidence>
<keyword evidence="1 5" id="KW-0963">Cytoplasm</keyword>
<evidence type="ECO:0000313" key="11">
    <source>
        <dbReference type="Proteomes" id="UP001548189"/>
    </source>
</evidence>
<comment type="similarity">
    <text evidence="5 6">Belongs to the XseA family.</text>
</comment>
<evidence type="ECO:0000313" key="10">
    <source>
        <dbReference type="EMBL" id="MET1256024.1"/>
    </source>
</evidence>
<comment type="catalytic activity">
    <reaction evidence="5 6">
        <text>Exonucleolytic cleavage in either 5'- to 3'- or 3'- to 5'-direction to yield nucleoside 5'-phosphates.</text>
        <dbReference type="EC" id="3.1.11.6"/>
    </reaction>
</comment>
<organism evidence="10 11">
    <name type="scientific">Aliikangiella maris</name>
    <dbReference type="NCBI Taxonomy" id="3162458"/>
    <lineage>
        <taxon>Bacteria</taxon>
        <taxon>Pseudomonadati</taxon>
        <taxon>Pseudomonadota</taxon>
        <taxon>Gammaproteobacteria</taxon>
        <taxon>Oceanospirillales</taxon>
        <taxon>Pleioneaceae</taxon>
        <taxon>Aliikangiella</taxon>
    </lineage>
</organism>
<feature type="coiled-coil region" evidence="7">
    <location>
        <begin position="271"/>
        <end position="334"/>
    </location>
</feature>
<feature type="domain" description="OB-fold nucleic acid binding" evidence="9">
    <location>
        <begin position="2"/>
        <end position="91"/>
    </location>
</feature>
<evidence type="ECO:0000259" key="8">
    <source>
        <dbReference type="Pfam" id="PF02601"/>
    </source>
</evidence>
<keyword evidence="7" id="KW-0175">Coiled coil</keyword>
<sequence>MSQLNAQSKSLLEGQLGAVWLSGEISNLTKAVSGHWYFSLKDANAQVRCAMFRFKTQNLRFSPKEGDKVIIKGKVTLYEARGDFQIIADFMEPDGMGLLQQQLNELVNKLKSEGLLAVEHKQSLPLLPKKIGVITSATGAAIHDVLHVLARRCPMVPVVIYPTQVQGATAAKEISNALQLAINQHTCDVLLLTRGGGSLEDLWCFNDEKLAREIFDCPIPIVAAVGHEVDTTVAELVADLRAPTPSAAAELLVPEQQVLQQKIDLCSLQMMRSINDKLDRSNRQLQLAQLKLADPARAIATSQHKLDLLSQKLMTAQNRNIQQQQKRFNSLQQKFDRINPIVQLKNTQQQNQKLQMRLENVWYKLFEKKVTQLRIQAGALNNLSPLSTLHRGYAIARTTDKKSVISQVKQLRQHSQFSLMLSDGEIECEVKN</sequence>
<dbReference type="EMBL" id="JBEVCJ010000016">
    <property type="protein sequence ID" value="MET1256024.1"/>
    <property type="molecule type" value="Genomic_DNA"/>
</dbReference>
<evidence type="ECO:0000256" key="2">
    <source>
        <dbReference type="ARBA" id="ARBA00022722"/>
    </source>
</evidence>